<organism evidence="5">
    <name type="scientific">marine sediment metagenome</name>
    <dbReference type="NCBI Taxonomy" id="412755"/>
    <lineage>
        <taxon>unclassified sequences</taxon>
        <taxon>metagenomes</taxon>
        <taxon>ecological metagenomes</taxon>
    </lineage>
</organism>
<dbReference type="GO" id="GO:0008800">
    <property type="term" value="F:beta-lactamase activity"/>
    <property type="evidence" value="ECO:0007669"/>
    <property type="project" value="UniProtKB-EC"/>
</dbReference>
<dbReference type="PROSITE" id="PS51257">
    <property type="entry name" value="PROKAR_LIPOPROTEIN"/>
    <property type="match status" value="1"/>
</dbReference>
<keyword evidence="3" id="KW-0046">Antibiotic resistance</keyword>
<dbReference type="InterPro" id="IPR001586">
    <property type="entry name" value="Beta-lactam_class-C_AS"/>
</dbReference>
<protein>
    <recommendedName>
        <fullName evidence="4">Beta-lactamase-related domain-containing protein</fullName>
    </recommendedName>
</protein>
<evidence type="ECO:0000256" key="3">
    <source>
        <dbReference type="ARBA" id="ARBA00023251"/>
    </source>
</evidence>
<dbReference type="InterPro" id="IPR001466">
    <property type="entry name" value="Beta-lactam-related"/>
</dbReference>
<proteinExistence type="predicted"/>
<gene>
    <name evidence="5" type="ORF">S06H3_02108</name>
</gene>
<dbReference type="Pfam" id="PF00144">
    <property type="entry name" value="Beta-lactamase"/>
    <property type="match status" value="1"/>
</dbReference>
<evidence type="ECO:0000256" key="2">
    <source>
        <dbReference type="ARBA" id="ARBA00022801"/>
    </source>
</evidence>
<dbReference type="GO" id="GO:0046677">
    <property type="term" value="P:response to antibiotic"/>
    <property type="evidence" value="ECO:0007669"/>
    <property type="project" value="UniProtKB-KW"/>
</dbReference>
<dbReference type="InterPro" id="IPR050491">
    <property type="entry name" value="AmpC-like"/>
</dbReference>
<dbReference type="PANTHER" id="PTHR46825:SF9">
    <property type="entry name" value="BETA-LACTAMASE-RELATED DOMAIN-CONTAINING PROTEIN"/>
    <property type="match status" value="1"/>
</dbReference>
<comment type="catalytic activity">
    <reaction evidence="1">
        <text>a beta-lactam + H2O = a substituted beta-amino acid</text>
        <dbReference type="Rhea" id="RHEA:20401"/>
        <dbReference type="ChEBI" id="CHEBI:15377"/>
        <dbReference type="ChEBI" id="CHEBI:35627"/>
        <dbReference type="ChEBI" id="CHEBI:140347"/>
        <dbReference type="EC" id="3.5.2.6"/>
    </reaction>
</comment>
<dbReference type="GO" id="GO:0030288">
    <property type="term" value="C:outer membrane-bounded periplasmic space"/>
    <property type="evidence" value="ECO:0007669"/>
    <property type="project" value="InterPro"/>
</dbReference>
<comment type="caution">
    <text evidence="5">The sequence shown here is derived from an EMBL/GenBank/DDBJ whole genome shotgun (WGS) entry which is preliminary data.</text>
</comment>
<dbReference type="GO" id="GO:0017001">
    <property type="term" value="P:antibiotic catabolic process"/>
    <property type="evidence" value="ECO:0007669"/>
    <property type="project" value="InterPro"/>
</dbReference>
<evidence type="ECO:0000313" key="5">
    <source>
        <dbReference type="EMBL" id="GAI00231.1"/>
    </source>
</evidence>
<dbReference type="SUPFAM" id="SSF56601">
    <property type="entry name" value="beta-lactamase/transpeptidase-like"/>
    <property type="match status" value="1"/>
</dbReference>
<sequence length="102" mass="10874">MKSFGRFCLVSLLAFCLAVGVIGGCKKAAGYSTTIEQITALIEQRMQENQVTGLSIALVDGQDVVWAKGFGYADKENDVKATTETIYEIGSVSKTITATAVM</sequence>
<reference evidence="5" key="1">
    <citation type="journal article" date="2014" name="Front. Microbiol.">
        <title>High frequency of phylogenetically diverse reductive dehalogenase-homologous genes in deep subseafloor sedimentary metagenomes.</title>
        <authorList>
            <person name="Kawai M."/>
            <person name="Futagami T."/>
            <person name="Toyoda A."/>
            <person name="Takaki Y."/>
            <person name="Nishi S."/>
            <person name="Hori S."/>
            <person name="Arai W."/>
            <person name="Tsubouchi T."/>
            <person name="Morono Y."/>
            <person name="Uchiyama I."/>
            <person name="Ito T."/>
            <person name="Fujiyama A."/>
            <person name="Inagaki F."/>
            <person name="Takami H."/>
        </authorList>
    </citation>
    <scope>NUCLEOTIDE SEQUENCE</scope>
    <source>
        <strain evidence="5">Expedition CK06-06</strain>
    </source>
</reference>
<accession>X1L2W1</accession>
<dbReference type="InterPro" id="IPR012338">
    <property type="entry name" value="Beta-lactam/transpept-like"/>
</dbReference>
<evidence type="ECO:0000256" key="1">
    <source>
        <dbReference type="ARBA" id="ARBA00001526"/>
    </source>
</evidence>
<dbReference type="Gene3D" id="3.40.710.10">
    <property type="entry name" value="DD-peptidase/beta-lactamase superfamily"/>
    <property type="match status" value="1"/>
</dbReference>
<evidence type="ECO:0000259" key="4">
    <source>
        <dbReference type="Pfam" id="PF00144"/>
    </source>
</evidence>
<keyword evidence="2" id="KW-0378">Hydrolase</keyword>
<name>X1L2W1_9ZZZZ</name>
<dbReference type="AlphaFoldDB" id="X1L2W1"/>
<dbReference type="EMBL" id="BARV01000587">
    <property type="protein sequence ID" value="GAI00231.1"/>
    <property type="molecule type" value="Genomic_DNA"/>
</dbReference>
<dbReference type="PANTHER" id="PTHR46825">
    <property type="entry name" value="D-ALANYL-D-ALANINE-CARBOXYPEPTIDASE/ENDOPEPTIDASE AMPH"/>
    <property type="match status" value="1"/>
</dbReference>
<dbReference type="PROSITE" id="PS00336">
    <property type="entry name" value="BETA_LACTAMASE_C"/>
    <property type="match status" value="1"/>
</dbReference>
<feature type="non-terminal residue" evidence="5">
    <location>
        <position position="102"/>
    </location>
</feature>
<feature type="domain" description="Beta-lactamase-related" evidence="4">
    <location>
        <begin position="39"/>
        <end position="102"/>
    </location>
</feature>